<dbReference type="Proteomes" id="UP000192247">
    <property type="component" value="Unassembled WGS sequence"/>
</dbReference>
<feature type="compositionally biased region" description="Low complexity" evidence="1">
    <location>
        <begin position="238"/>
        <end position="251"/>
    </location>
</feature>
<protein>
    <submittedName>
        <fullName evidence="2">Uncharacterized protein</fullName>
    </submittedName>
</protein>
<accession>A0A1V9XWT9</accession>
<evidence type="ECO:0000256" key="1">
    <source>
        <dbReference type="SAM" id="MobiDB-lite"/>
    </source>
</evidence>
<organism evidence="2 3">
    <name type="scientific">Tropilaelaps mercedesae</name>
    <dbReference type="NCBI Taxonomy" id="418985"/>
    <lineage>
        <taxon>Eukaryota</taxon>
        <taxon>Metazoa</taxon>
        <taxon>Ecdysozoa</taxon>
        <taxon>Arthropoda</taxon>
        <taxon>Chelicerata</taxon>
        <taxon>Arachnida</taxon>
        <taxon>Acari</taxon>
        <taxon>Parasitiformes</taxon>
        <taxon>Mesostigmata</taxon>
        <taxon>Gamasina</taxon>
        <taxon>Dermanyssoidea</taxon>
        <taxon>Laelapidae</taxon>
        <taxon>Tropilaelaps</taxon>
    </lineage>
</organism>
<sequence length="285" mass="30037">YGHQVAVETTISSCLGNDLSLDGSACSTTPLDRRVGQPGSNCTVLTYPSAGGALPTMGSISGPLTSLGPEATMTLGRNHDLPFGIVSSGQKDLSMHMATMRNSKQHGGRQPQNATCTNNKMDSALLRYAELSLPRTNHRLCPVRVRQQQQQIQHSLISGGATNPVGGHLGPSGHIEPATTLPPNPDVVFDRPPMPPLPGHLTLARAKCDIDLLEDVHTPIMMQQTANIASHTTNQLLTATSPTSTGQTQTPISLDGPTTQTATVTQRLMGGVTKHPLDLNASTPV</sequence>
<dbReference type="InParanoid" id="A0A1V9XWT9"/>
<name>A0A1V9XWT9_9ACAR</name>
<dbReference type="EMBL" id="MNPL01002840">
    <property type="protein sequence ID" value="OQR77939.1"/>
    <property type="molecule type" value="Genomic_DNA"/>
</dbReference>
<proteinExistence type="predicted"/>
<gene>
    <name evidence="2" type="ORF">BIW11_06738</name>
</gene>
<comment type="caution">
    <text evidence="2">The sequence shown here is derived from an EMBL/GenBank/DDBJ whole genome shotgun (WGS) entry which is preliminary data.</text>
</comment>
<evidence type="ECO:0000313" key="2">
    <source>
        <dbReference type="EMBL" id="OQR77939.1"/>
    </source>
</evidence>
<keyword evidence="3" id="KW-1185">Reference proteome</keyword>
<reference evidence="2 3" key="1">
    <citation type="journal article" date="2017" name="Gigascience">
        <title>Draft genome of the honey bee ectoparasitic mite, Tropilaelaps mercedesae, is shaped by the parasitic life history.</title>
        <authorList>
            <person name="Dong X."/>
            <person name="Armstrong S.D."/>
            <person name="Xia D."/>
            <person name="Makepeace B.L."/>
            <person name="Darby A.C."/>
            <person name="Kadowaki T."/>
        </authorList>
    </citation>
    <scope>NUCLEOTIDE SEQUENCE [LARGE SCALE GENOMIC DNA]</scope>
    <source>
        <strain evidence="2">Wuxi-XJTLU</strain>
    </source>
</reference>
<evidence type="ECO:0000313" key="3">
    <source>
        <dbReference type="Proteomes" id="UP000192247"/>
    </source>
</evidence>
<feature type="non-terminal residue" evidence="2">
    <location>
        <position position="1"/>
    </location>
</feature>
<dbReference type="AlphaFoldDB" id="A0A1V9XWT9"/>
<feature type="region of interest" description="Disordered" evidence="1">
    <location>
        <begin position="238"/>
        <end position="261"/>
    </location>
</feature>